<sequence>MKDITVLPKSSAEKNVPRKLRGTAQISSDTNVTHNASTSQTASSVSQASSILETSKKRIQESEEVLTFQQREKRKRDQGMASRGKNYVEEEKRILRQGGFD</sequence>
<dbReference type="PANTHER" id="PTHR31833:SF2">
    <property type="entry name" value="UPF0690 PROTEIN C1ORF52"/>
    <property type="match status" value="1"/>
</dbReference>
<evidence type="ECO:0000313" key="3">
    <source>
        <dbReference type="Proteomes" id="UP000054560"/>
    </source>
</evidence>
<feature type="region of interest" description="Disordered" evidence="1">
    <location>
        <begin position="1"/>
        <end position="101"/>
    </location>
</feature>
<proteinExistence type="predicted"/>
<dbReference type="PANTHER" id="PTHR31833">
    <property type="entry name" value="UPF0690 PROTEIN C1ORF52"/>
    <property type="match status" value="1"/>
</dbReference>
<evidence type="ECO:0000313" key="2">
    <source>
        <dbReference type="EMBL" id="KNC83528.1"/>
    </source>
</evidence>
<dbReference type="eggNOG" id="ENOG502RZ7X">
    <property type="taxonomic scope" value="Eukaryota"/>
</dbReference>
<dbReference type="EMBL" id="KQ241827">
    <property type="protein sequence ID" value="KNC83529.1"/>
    <property type="molecule type" value="Genomic_DNA"/>
</dbReference>
<dbReference type="OrthoDB" id="1906229at2759"/>
<dbReference type="RefSeq" id="XP_014157430.1">
    <property type="nucleotide sequence ID" value="XM_014301955.1"/>
</dbReference>
<keyword evidence="3" id="KW-1185">Reference proteome</keyword>
<feature type="compositionally biased region" description="Polar residues" evidence="1">
    <location>
        <begin position="24"/>
        <end position="35"/>
    </location>
</feature>
<organism evidence="2 3">
    <name type="scientific">Sphaeroforma arctica JP610</name>
    <dbReference type="NCBI Taxonomy" id="667725"/>
    <lineage>
        <taxon>Eukaryota</taxon>
        <taxon>Ichthyosporea</taxon>
        <taxon>Ichthyophonida</taxon>
        <taxon>Sphaeroforma</taxon>
    </lineage>
</organism>
<protein>
    <submittedName>
        <fullName evidence="2">Uncharacterized protein</fullName>
    </submittedName>
</protein>
<dbReference type="Proteomes" id="UP000054560">
    <property type="component" value="Unassembled WGS sequence"/>
</dbReference>
<feature type="compositionally biased region" description="Low complexity" evidence="1">
    <location>
        <begin position="36"/>
        <end position="50"/>
    </location>
</feature>
<accession>A0A0L0G5K0</accession>
<name>A0A0L0G5K0_9EUKA</name>
<dbReference type="EMBL" id="KQ241827">
    <property type="protein sequence ID" value="KNC83528.1"/>
    <property type="molecule type" value="Genomic_DNA"/>
</dbReference>
<dbReference type="AlphaFoldDB" id="A0A0L0G5K0"/>
<evidence type="ECO:0000256" key="1">
    <source>
        <dbReference type="SAM" id="MobiDB-lite"/>
    </source>
</evidence>
<reference evidence="2 3" key="1">
    <citation type="submission" date="2011-02" db="EMBL/GenBank/DDBJ databases">
        <title>The Genome Sequence of Sphaeroforma arctica JP610.</title>
        <authorList>
            <consortium name="The Broad Institute Genome Sequencing Platform"/>
            <person name="Russ C."/>
            <person name="Cuomo C."/>
            <person name="Young S.K."/>
            <person name="Zeng Q."/>
            <person name="Gargeya S."/>
            <person name="Alvarado L."/>
            <person name="Berlin A."/>
            <person name="Chapman S.B."/>
            <person name="Chen Z."/>
            <person name="Freedman E."/>
            <person name="Gellesch M."/>
            <person name="Goldberg J."/>
            <person name="Griggs A."/>
            <person name="Gujja S."/>
            <person name="Heilman E."/>
            <person name="Heiman D."/>
            <person name="Howarth C."/>
            <person name="Mehta T."/>
            <person name="Neiman D."/>
            <person name="Pearson M."/>
            <person name="Roberts A."/>
            <person name="Saif S."/>
            <person name="Shea T."/>
            <person name="Shenoy N."/>
            <person name="Sisk P."/>
            <person name="Stolte C."/>
            <person name="Sykes S."/>
            <person name="White J."/>
            <person name="Yandava C."/>
            <person name="Burger G."/>
            <person name="Gray M.W."/>
            <person name="Holland P.W.H."/>
            <person name="King N."/>
            <person name="Lang F.B.F."/>
            <person name="Roger A.J."/>
            <person name="Ruiz-Trillo I."/>
            <person name="Haas B."/>
            <person name="Nusbaum C."/>
            <person name="Birren B."/>
        </authorList>
    </citation>
    <scope>NUCLEOTIDE SEQUENCE [LARGE SCALE GENOMIC DNA]</scope>
    <source>
        <strain evidence="2 3">JP610</strain>
    </source>
</reference>
<gene>
    <name evidence="2" type="ORF">SARC_04230</name>
</gene>
<dbReference type="RefSeq" id="XP_014157431.1">
    <property type="nucleotide sequence ID" value="XM_014301956.1"/>
</dbReference>
<dbReference type="GeneID" id="25904734"/>